<dbReference type="EMBL" id="CP095061">
    <property type="protein sequence ID" value="UOQ66887.1"/>
    <property type="molecule type" value="Genomic_DNA"/>
</dbReference>
<protein>
    <recommendedName>
        <fullName evidence="3">DUF2313 domain-containing protein</fullName>
    </recommendedName>
</protein>
<reference evidence="1" key="1">
    <citation type="submission" date="2022-04" db="EMBL/GenBank/DDBJ databases">
        <title>Hymenobacter sp. isolated from the air.</title>
        <authorList>
            <person name="Won M."/>
            <person name="Lee C.-M."/>
            <person name="Woen H.-Y."/>
            <person name="Kwon S.-W."/>
        </authorList>
    </citation>
    <scope>NUCLEOTIDE SEQUENCE</scope>
    <source>
        <strain evidence="1">5420S-77</strain>
    </source>
</reference>
<gene>
    <name evidence="1" type="ORF">MUN86_02935</name>
</gene>
<sequence length="274" mass="31509">MATDGVKIVDGDYAYDIYYTFMDLFDAGHTPAFIAEKLAELRIDNDDFDEEIFITTYALALWETGWLTPEVLLKVEEAIAKNAFAKYLIEKEQKPVLARSRQQVLERFWLKINQPNLKIKKPKKPTVSKTLIFNEDDVLVFQLPDEQYCATILMQINQRRNQPIYQFLIVTYKSITKPTIEDILASEVLARWIGGSDGPVLCFDLLITGPKTLRVYANKFECIGKIEIRSDLKRGGSYKGVSDFQDFFENWVDFKFTGNSSYPKLIGVSLKQVL</sequence>
<evidence type="ECO:0008006" key="3">
    <source>
        <dbReference type="Google" id="ProtNLM"/>
    </source>
</evidence>
<evidence type="ECO:0000313" key="2">
    <source>
        <dbReference type="Proteomes" id="UP000830401"/>
    </source>
</evidence>
<proteinExistence type="predicted"/>
<evidence type="ECO:0000313" key="1">
    <source>
        <dbReference type="EMBL" id="UOQ66887.1"/>
    </source>
</evidence>
<keyword evidence="2" id="KW-1185">Reference proteome</keyword>
<organism evidence="1 2">
    <name type="scientific">Hymenobacter volaticus</name>
    <dbReference type="NCBI Taxonomy" id="2932254"/>
    <lineage>
        <taxon>Bacteria</taxon>
        <taxon>Pseudomonadati</taxon>
        <taxon>Bacteroidota</taxon>
        <taxon>Cytophagia</taxon>
        <taxon>Cytophagales</taxon>
        <taxon>Hymenobacteraceae</taxon>
        <taxon>Hymenobacter</taxon>
    </lineage>
</organism>
<dbReference type="Proteomes" id="UP000830401">
    <property type="component" value="Chromosome"/>
</dbReference>
<accession>A0ABY4G7S0</accession>
<dbReference type="RefSeq" id="WP_245121532.1">
    <property type="nucleotide sequence ID" value="NZ_CP095061.1"/>
</dbReference>
<name>A0ABY4G7S0_9BACT</name>